<dbReference type="RefSeq" id="WP_229801188.1">
    <property type="nucleotide sequence ID" value="NZ_BMPB01000020.1"/>
</dbReference>
<protein>
    <recommendedName>
        <fullName evidence="4">Bacterial surface antigen (D15) domain-containing protein</fullName>
    </recommendedName>
</protein>
<reference evidence="2 3" key="1">
    <citation type="submission" date="2020-08" db="EMBL/GenBank/DDBJ databases">
        <title>Genomic Encyclopedia of Type Strains, Phase IV (KMG-IV): sequencing the most valuable type-strain genomes for metagenomic binning, comparative biology and taxonomic classification.</title>
        <authorList>
            <person name="Goeker M."/>
        </authorList>
    </citation>
    <scope>NUCLEOTIDE SEQUENCE [LARGE SCALE GENOMIC DNA]</scope>
    <source>
        <strain evidence="2 3">DSM 102983</strain>
    </source>
</reference>
<feature type="chain" id="PRO_5045517932" description="Bacterial surface antigen (D15) domain-containing protein" evidence="1">
    <location>
        <begin position="28"/>
        <end position="858"/>
    </location>
</feature>
<evidence type="ECO:0000313" key="2">
    <source>
        <dbReference type="EMBL" id="MBB4623811.1"/>
    </source>
</evidence>
<proteinExistence type="predicted"/>
<keyword evidence="1" id="KW-0732">Signal</keyword>
<keyword evidence="3" id="KW-1185">Reference proteome</keyword>
<organism evidence="2 3">
    <name type="scientific">Parabacteroides faecis</name>
    <dbReference type="NCBI Taxonomy" id="1217282"/>
    <lineage>
        <taxon>Bacteria</taxon>
        <taxon>Pseudomonadati</taxon>
        <taxon>Bacteroidota</taxon>
        <taxon>Bacteroidia</taxon>
        <taxon>Bacteroidales</taxon>
        <taxon>Tannerellaceae</taxon>
        <taxon>Parabacteroides</taxon>
    </lineage>
</organism>
<sequence length="858" mass="99687">MMKLHVYTVCYYILLLVLLFFPSPEAAADLLLPVDSAGMTEGDSLVRKSIYPSSATEKSDFYKMLWGEHYRKLYSIPITVPAVTLQTLWGGMKVMEQATDFQGLLLENDQAQLCLLKPLGGYTTFLESKFFQEVYSKQVFRNTYLDQFIGDAYTIINPFTFISADYLARSSGLNSNNSRIFYLPEYSTTDTVADGTPIGNKLVSVIDVPDFNTRPNILLTEDLLDTIRTDKNYQVNQELYIRERLLDMVIGDWNKIPENWNWIARRQGDSLTFDPIVIDRNHAFTKVDGVLFKQMLRVLGLGFIVNYDPSLKSVRKENALGFSLDMALASQSDADVWMQQARFIRGTLTDSVIDDAFSRLPKGIEDKEIERISAIVKQRRDRLEEIATAYFDQLQRTPVLTGSNRSDRFVVDRTNPDSLFIRIYDKETDRLVFDRKYSRKKTKELWLYGLEGDDRFEVNGEAKKEMPVFLIAGRGENSYRLDPGHHIRIYEYKSEKARLDSIPHARKVFSDIPEIHQYDYNKIKYHKMSLTPWGIYDSDKGFSLGTFFTYTMYGFKRSPFTYQHRVGYNYLQGFMYQGIFPSYDGKKSFNIEATISSKRNFYNFFGFGNNTDGYKEAKKNYNRVHIREFKLSPSFLLNFGKNEKLTVRTSLEMFKAKETSDRFINLYYPEDHRIFKNNYFFDLGATLETEKELSSFIPRIGGAVTAGWMMNLRDAGRNFPYAGASMELDVRITDRLTWATMAKCKLLFNNKYEFYQAASTELRGYRDNRFIGKQAFYQYSDIRLDMGKLKNPFTPLKYGVFAGFDYGRVWFPGEESKRWHTSYGGGVWLTLINKVTTKYSWFGSTDSFRFMFELGLGF</sequence>
<comment type="caution">
    <text evidence="2">The sequence shown here is derived from an EMBL/GenBank/DDBJ whole genome shotgun (WGS) entry which is preliminary data.</text>
</comment>
<name>A0ABR6KQN6_9BACT</name>
<dbReference type="Proteomes" id="UP000533637">
    <property type="component" value="Unassembled WGS sequence"/>
</dbReference>
<accession>A0ABR6KQN6</accession>
<gene>
    <name evidence="2" type="ORF">GGQ57_003735</name>
</gene>
<dbReference type="EMBL" id="JACHOC010000008">
    <property type="protein sequence ID" value="MBB4623811.1"/>
    <property type="molecule type" value="Genomic_DNA"/>
</dbReference>
<evidence type="ECO:0008006" key="4">
    <source>
        <dbReference type="Google" id="ProtNLM"/>
    </source>
</evidence>
<evidence type="ECO:0000313" key="3">
    <source>
        <dbReference type="Proteomes" id="UP000533637"/>
    </source>
</evidence>
<evidence type="ECO:0000256" key="1">
    <source>
        <dbReference type="SAM" id="SignalP"/>
    </source>
</evidence>
<feature type="signal peptide" evidence="1">
    <location>
        <begin position="1"/>
        <end position="27"/>
    </location>
</feature>